<keyword evidence="3" id="KW-1185">Reference proteome</keyword>
<feature type="compositionally biased region" description="Low complexity" evidence="1">
    <location>
        <begin position="160"/>
        <end position="169"/>
    </location>
</feature>
<evidence type="ECO:0000313" key="3">
    <source>
        <dbReference type="Proteomes" id="UP000265618"/>
    </source>
</evidence>
<dbReference type="Gene3D" id="1.25.10.10">
    <property type="entry name" value="Leucine-rich Repeat Variant"/>
    <property type="match status" value="1"/>
</dbReference>
<feature type="region of interest" description="Disordered" evidence="1">
    <location>
        <begin position="240"/>
        <end position="270"/>
    </location>
</feature>
<dbReference type="InterPro" id="IPR002554">
    <property type="entry name" value="PP2A_B56"/>
</dbReference>
<dbReference type="Proteomes" id="UP000265618">
    <property type="component" value="Unassembled WGS sequence"/>
</dbReference>
<dbReference type="InterPro" id="IPR016024">
    <property type="entry name" value="ARM-type_fold"/>
</dbReference>
<dbReference type="GO" id="GO:0019888">
    <property type="term" value="F:protein phosphatase regulator activity"/>
    <property type="evidence" value="ECO:0007669"/>
    <property type="project" value="InterPro"/>
</dbReference>
<dbReference type="Pfam" id="PF01603">
    <property type="entry name" value="B56"/>
    <property type="match status" value="1"/>
</dbReference>
<dbReference type="AlphaFoldDB" id="A0A9K3CW00"/>
<evidence type="ECO:0000313" key="2">
    <source>
        <dbReference type="EMBL" id="GIQ83661.1"/>
    </source>
</evidence>
<comment type="caution">
    <text evidence="2">The sequence shown here is derived from an EMBL/GenBank/DDBJ whole genome shotgun (WGS) entry which is preliminary data.</text>
</comment>
<feature type="non-terminal residue" evidence="2">
    <location>
        <position position="1"/>
    </location>
</feature>
<dbReference type="InterPro" id="IPR011989">
    <property type="entry name" value="ARM-like"/>
</dbReference>
<evidence type="ECO:0000256" key="1">
    <source>
        <dbReference type="SAM" id="MobiDB-lite"/>
    </source>
</evidence>
<dbReference type="GO" id="GO:0007165">
    <property type="term" value="P:signal transduction"/>
    <property type="evidence" value="ECO:0007669"/>
    <property type="project" value="InterPro"/>
</dbReference>
<dbReference type="SUPFAM" id="SSF48371">
    <property type="entry name" value="ARM repeat"/>
    <property type="match status" value="1"/>
</dbReference>
<feature type="region of interest" description="Disordered" evidence="1">
    <location>
        <begin position="153"/>
        <end position="177"/>
    </location>
</feature>
<accession>A0A9K3CW00</accession>
<dbReference type="GO" id="GO:0000159">
    <property type="term" value="C:protein phosphatase type 2A complex"/>
    <property type="evidence" value="ECO:0007669"/>
    <property type="project" value="InterPro"/>
</dbReference>
<sequence length="282" mass="31248">AILMLEDDYIQTHLIENKETAIPILFRSVYLNLNTHWSSWVSSISQFALRFLQNLDSDIYDQALDEFKDVLASERDMIEQRDIAWTTVRDSVSEGVSSGTTSLALIQNIVKAANRTVIPDPHRQVIDAGLADAQLCPQEELDFNKLRDAICSESEDSQCSTSEDSSMTETESESEAQSVDFQAITAGMHRLSITAPGEGSDAEEAEVEAAEDQMAEEKREFASPRLNRVMSLAMINSTDDVTSVASPPRNDHVRRRSVLPSRGGSDAMKKARAEFMSPTVVL</sequence>
<dbReference type="EMBL" id="BDIP01001133">
    <property type="protein sequence ID" value="GIQ83661.1"/>
    <property type="molecule type" value="Genomic_DNA"/>
</dbReference>
<protein>
    <submittedName>
        <fullName evidence="2">Protein phosphatase 2A, regulatory B subunit, B56</fullName>
    </submittedName>
</protein>
<name>A0A9K3CW00_9EUKA</name>
<proteinExistence type="predicted"/>
<reference evidence="2 3" key="1">
    <citation type="journal article" date="2018" name="PLoS ONE">
        <title>The draft genome of Kipferlia bialata reveals reductive genome evolution in fornicate parasites.</title>
        <authorList>
            <person name="Tanifuji G."/>
            <person name="Takabayashi S."/>
            <person name="Kume K."/>
            <person name="Takagi M."/>
            <person name="Nakayama T."/>
            <person name="Kamikawa R."/>
            <person name="Inagaki Y."/>
            <person name="Hashimoto T."/>
        </authorList>
    </citation>
    <scope>NUCLEOTIDE SEQUENCE [LARGE SCALE GENOMIC DNA]</scope>
    <source>
        <strain evidence="2">NY0173</strain>
    </source>
</reference>
<gene>
    <name evidence="2" type="ORF">KIPB_005015</name>
</gene>
<organism evidence="2 3">
    <name type="scientific">Kipferlia bialata</name>
    <dbReference type="NCBI Taxonomy" id="797122"/>
    <lineage>
        <taxon>Eukaryota</taxon>
        <taxon>Metamonada</taxon>
        <taxon>Carpediemonas-like organisms</taxon>
        <taxon>Kipferlia</taxon>
    </lineage>
</organism>